<keyword evidence="3" id="KW-0132">Cell division</keyword>
<dbReference type="Gene3D" id="1.10.443.10">
    <property type="entry name" value="Intergrase catalytic core"/>
    <property type="match status" value="1"/>
</dbReference>
<feature type="domain" description="Tyr recombinase" evidence="10">
    <location>
        <begin position="108"/>
        <end position="284"/>
    </location>
</feature>
<feature type="domain" description="Core-binding (CB)" evidence="11">
    <location>
        <begin position="8"/>
        <end position="87"/>
    </location>
</feature>
<dbReference type="Pfam" id="PF13495">
    <property type="entry name" value="Phage_int_SAM_4"/>
    <property type="match status" value="1"/>
</dbReference>
<keyword evidence="7" id="KW-0233">DNA recombination</keyword>
<evidence type="ECO:0000256" key="5">
    <source>
        <dbReference type="ARBA" id="ARBA00022908"/>
    </source>
</evidence>
<dbReference type="InterPro" id="IPR010998">
    <property type="entry name" value="Integrase_recombinase_N"/>
</dbReference>
<sequence>MRRRDEMTSSQTCIQRFIEEYSFRLVPETLSLYENSINQLLTFLAKPFQEVTKSDIRNWLQELGNKYKANTVRTRLSGVKLFYKYCVEEEMMSNDPASSIPLPEVGESLPYYLQNNQLDQVRNLLEGRLEERAIIELLYATGIRIGELGGIEKRDISWEERFIHIRNAKRKKERIVPFTRLCEEHLKAYLDTREDELPFLFVNTTSTGPVLIRTVQSRLGKYAKKLGFRLTPHTLRHTFAAHLATKGMPFECIQALLGHNTPDQSQMYARLYSHARKEKYDEFV</sequence>
<dbReference type="GO" id="GO:0006310">
    <property type="term" value="P:DNA recombination"/>
    <property type="evidence" value="ECO:0007669"/>
    <property type="project" value="UniProtKB-KW"/>
</dbReference>
<dbReference type="InterPro" id="IPR011010">
    <property type="entry name" value="DNA_brk_join_enz"/>
</dbReference>
<dbReference type="InterPro" id="IPR004107">
    <property type="entry name" value="Integrase_SAM-like_N"/>
</dbReference>
<keyword evidence="8" id="KW-0131">Cell cycle</keyword>
<evidence type="ECO:0000313" key="13">
    <source>
        <dbReference type="Proteomes" id="UP000468638"/>
    </source>
</evidence>
<dbReference type="Proteomes" id="UP000468638">
    <property type="component" value="Unassembled WGS sequence"/>
</dbReference>
<evidence type="ECO:0000256" key="6">
    <source>
        <dbReference type="ARBA" id="ARBA00023125"/>
    </source>
</evidence>
<dbReference type="PROSITE" id="PS51898">
    <property type="entry name" value="TYR_RECOMBINASE"/>
    <property type="match status" value="1"/>
</dbReference>
<evidence type="ECO:0000259" key="10">
    <source>
        <dbReference type="PROSITE" id="PS51898"/>
    </source>
</evidence>
<dbReference type="Pfam" id="PF00589">
    <property type="entry name" value="Phage_integrase"/>
    <property type="match status" value="1"/>
</dbReference>
<dbReference type="PANTHER" id="PTHR30349">
    <property type="entry name" value="PHAGE INTEGRASE-RELATED"/>
    <property type="match status" value="1"/>
</dbReference>
<comment type="subcellular location">
    <subcellularLocation>
        <location evidence="1">Cytoplasm</location>
    </subcellularLocation>
</comment>
<dbReference type="SUPFAM" id="SSF56349">
    <property type="entry name" value="DNA breaking-rejoining enzymes"/>
    <property type="match status" value="1"/>
</dbReference>
<accession>A0A6I5A3J7</accession>
<keyword evidence="4" id="KW-0159">Chromosome partition</keyword>
<dbReference type="GO" id="GO:0005737">
    <property type="term" value="C:cytoplasm"/>
    <property type="evidence" value="ECO:0007669"/>
    <property type="project" value="UniProtKB-SubCell"/>
</dbReference>
<evidence type="ECO:0000256" key="1">
    <source>
        <dbReference type="ARBA" id="ARBA00004496"/>
    </source>
</evidence>
<keyword evidence="6 9" id="KW-0238">DNA-binding</keyword>
<gene>
    <name evidence="12" type="ORF">GLW05_11850</name>
</gene>
<evidence type="ECO:0000256" key="3">
    <source>
        <dbReference type="ARBA" id="ARBA00022618"/>
    </source>
</evidence>
<dbReference type="InterPro" id="IPR044068">
    <property type="entry name" value="CB"/>
</dbReference>
<evidence type="ECO:0000259" key="11">
    <source>
        <dbReference type="PROSITE" id="PS51900"/>
    </source>
</evidence>
<dbReference type="GO" id="GO:0015074">
    <property type="term" value="P:DNA integration"/>
    <property type="evidence" value="ECO:0007669"/>
    <property type="project" value="UniProtKB-KW"/>
</dbReference>
<reference evidence="12 13" key="1">
    <citation type="submission" date="2019-11" db="EMBL/GenBank/DDBJ databases">
        <title>Genome sequences of 17 halophilic strains isolated from different environments.</title>
        <authorList>
            <person name="Furrow R.E."/>
        </authorList>
    </citation>
    <scope>NUCLEOTIDE SEQUENCE [LARGE SCALE GENOMIC DNA]</scope>
    <source>
        <strain evidence="12 13">22514_16_FS</strain>
    </source>
</reference>
<evidence type="ECO:0000256" key="4">
    <source>
        <dbReference type="ARBA" id="ARBA00022829"/>
    </source>
</evidence>
<evidence type="ECO:0000256" key="2">
    <source>
        <dbReference type="ARBA" id="ARBA00022490"/>
    </source>
</evidence>
<dbReference type="GO" id="GO:0051301">
    <property type="term" value="P:cell division"/>
    <property type="evidence" value="ECO:0007669"/>
    <property type="project" value="UniProtKB-KW"/>
</dbReference>
<dbReference type="InterPro" id="IPR013762">
    <property type="entry name" value="Integrase-like_cat_sf"/>
</dbReference>
<comment type="caution">
    <text evidence="12">The sequence shown here is derived from an EMBL/GenBank/DDBJ whole genome shotgun (WGS) entry which is preliminary data.</text>
</comment>
<evidence type="ECO:0000256" key="7">
    <source>
        <dbReference type="ARBA" id="ARBA00023172"/>
    </source>
</evidence>
<dbReference type="Gene3D" id="1.10.150.130">
    <property type="match status" value="1"/>
</dbReference>
<dbReference type="InterPro" id="IPR050090">
    <property type="entry name" value="Tyrosine_recombinase_XerCD"/>
</dbReference>
<dbReference type="EMBL" id="WMEQ01000008">
    <property type="protein sequence ID" value="MYL34291.1"/>
    <property type="molecule type" value="Genomic_DNA"/>
</dbReference>
<name>A0A6I5A3J7_9BACI</name>
<keyword evidence="2" id="KW-0963">Cytoplasm</keyword>
<dbReference type="PROSITE" id="PS51900">
    <property type="entry name" value="CB"/>
    <property type="match status" value="1"/>
</dbReference>
<dbReference type="InterPro" id="IPR002104">
    <property type="entry name" value="Integrase_catalytic"/>
</dbReference>
<dbReference type="PANTHER" id="PTHR30349:SF77">
    <property type="entry name" value="TYROSINE RECOMBINASE XERC"/>
    <property type="match status" value="1"/>
</dbReference>
<protein>
    <submittedName>
        <fullName evidence="12">Tyrosine-type recombinase/integrase</fullName>
    </submittedName>
</protein>
<dbReference type="GO" id="GO:0007059">
    <property type="term" value="P:chromosome segregation"/>
    <property type="evidence" value="ECO:0007669"/>
    <property type="project" value="UniProtKB-KW"/>
</dbReference>
<proteinExistence type="predicted"/>
<evidence type="ECO:0000256" key="8">
    <source>
        <dbReference type="ARBA" id="ARBA00023306"/>
    </source>
</evidence>
<organism evidence="12 13">
    <name type="scientific">Pontibacillus yanchengensis</name>
    <dbReference type="NCBI Taxonomy" id="462910"/>
    <lineage>
        <taxon>Bacteria</taxon>
        <taxon>Bacillati</taxon>
        <taxon>Bacillota</taxon>
        <taxon>Bacilli</taxon>
        <taxon>Bacillales</taxon>
        <taxon>Bacillaceae</taxon>
        <taxon>Pontibacillus</taxon>
    </lineage>
</organism>
<evidence type="ECO:0000256" key="9">
    <source>
        <dbReference type="PROSITE-ProRule" id="PRU01248"/>
    </source>
</evidence>
<dbReference type="GO" id="GO:0003677">
    <property type="term" value="F:DNA binding"/>
    <property type="evidence" value="ECO:0007669"/>
    <property type="project" value="UniProtKB-UniRule"/>
</dbReference>
<dbReference type="AlphaFoldDB" id="A0A6I5A3J7"/>
<evidence type="ECO:0000313" key="12">
    <source>
        <dbReference type="EMBL" id="MYL34291.1"/>
    </source>
</evidence>
<keyword evidence="5" id="KW-0229">DNA integration</keyword>